<dbReference type="InterPro" id="IPR039760">
    <property type="entry name" value="MOFRL_protein"/>
</dbReference>
<feature type="domain" description="MOFRL-associated" evidence="1">
    <location>
        <begin position="2"/>
        <end position="130"/>
    </location>
</feature>
<sequence length="193" mass="21138">IRNTSNNDLIFCLISGGGSALLPLPMKGLTLGDLRDVNSLLLASGANIKEINAIRKHLSAFKGGRLAKAANKNGEPTIISLIISDVVGDNLDTIASGPTVPDQTTYEEAINYLKKYKIFDKIPENAQKILISGYKEEIPETPKKEDPCFFKVHNFIIGSVEDAAKAAESYLKQNNIEVKYIKEKIKGEAREYG</sequence>
<proteinExistence type="predicted"/>
<dbReference type="Pfam" id="PF13660">
    <property type="entry name" value="DUF4147"/>
    <property type="match status" value="1"/>
</dbReference>
<comment type="caution">
    <text evidence="2">The sequence shown here is derived from an EMBL/GenBank/DDBJ whole genome shotgun (WGS) entry which is preliminary data.</text>
</comment>
<dbReference type="PANTHER" id="PTHR12227:SF0">
    <property type="entry name" value="GLYCERATE KINASE"/>
    <property type="match status" value="1"/>
</dbReference>
<dbReference type="AlphaFoldDB" id="X1DYS2"/>
<evidence type="ECO:0000313" key="2">
    <source>
        <dbReference type="EMBL" id="GAH13350.1"/>
    </source>
</evidence>
<name>X1DYS2_9ZZZZ</name>
<protein>
    <recommendedName>
        <fullName evidence="1">MOFRL-associated domain-containing protein</fullName>
    </recommendedName>
</protein>
<feature type="non-terminal residue" evidence="2">
    <location>
        <position position="1"/>
    </location>
</feature>
<dbReference type="GO" id="GO:0005737">
    <property type="term" value="C:cytoplasm"/>
    <property type="evidence" value="ECO:0007669"/>
    <property type="project" value="TreeGrafter"/>
</dbReference>
<dbReference type="InterPro" id="IPR038614">
    <property type="entry name" value="GK_N_sf"/>
</dbReference>
<dbReference type="GO" id="GO:0008887">
    <property type="term" value="F:glycerate kinase activity"/>
    <property type="evidence" value="ECO:0007669"/>
    <property type="project" value="InterPro"/>
</dbReference>
<feature type="non-terminal residue" evidence="2">
    <location>
        <position position="193"/>
    </location>
</feature>
<dbReference type="PANTHER" id="PTHR12227">
    <property type="entry name" value="GLYCERATE KINASE"/>
    <property type="match status" value="1"/>
</dbReference>
<gene>
    <name evidence="2" type="ORF">S01H4_60057</name>
</gene>
<dbReference type="SUPFAM" id="SSF82544">
    <property type="entry name" value="GckA/TtuD-like"/>
    <property type="match status" value="1"/>
</dbReference>
<reference evidence="2" key="1">
    <citation type="journal article" date="2014" name="Front. Microbiol.">
        <title>High frequency of phylogenetically diverse reductive dehalogenase-homologous genes in deep subseafloor sedimentary metagenomes.</title>
        <authorList>
            <person name="Kawai M."/>
            <person name="Futagami T."/>
            <person name="Toyoda A."/>
            <person name="Takaki Y."/>
            <person name="Nishi S."/>
            <person name="Hori S."/>
            <person name="Arai W."/>
            <person name="Tsubouchi T."/>
            <person name="Morono Y."/>
            <person name="Uchiyama I."/>
            <person name="Ito T."/>
            <person name="Fujiyama A."/>
            <person name="Inagaki F."/>
            <person name="Takami H."/>
        </authorList>
    </citation>
    <scope>NUCLEOTIDE SEQUENCE</scope>
    <source>
        <strain evidence="2">Expedition CK06-06</strain>
    </source>
</reference>
<accession>X1DYS2</accession>
<evidence type="ECO:0000259" key="1">
    <source>
        <dbReference type="Pfam" id="PF13660"/>
    </source>
</evidence>
<dbReference type="EMBL" id="BART01035326">
    <property type="protein sequence ID" value="GAH13350.1"/>
    <property type="molecule type" value="Genomic_DNA"/>
</dbReference>
<organism evidence="2">
    <name type="scientific">marine sediment metagenome</name>
    <dbReference type="NCBI Taxonomy" id="412755"/>
    <lineage>
        <taxon>unclassified sequences</taxon>
        <taxon>metagenomes</taxon>
        <taxon>ecological metagenomes</taxon>
    </lineage>
</organism>
<dbReference type="InterPro" id="IPR025286">
    <property type="entry name" value="MOFRL_assoc_dom"/>
</dbReference>
<dbReference type="Gene3D" id="3.40.50.10180">
    <property type="entry name" value="Glycerate kinase, MOFRL-like N-terminal domain"/>
    <property type="match status" value="1"/>
</dbReference>